<dbReference type="RefSeq" id="WP_006040660.1">
    <property type="nucleotide sequence ID" value="NZ_AEDD01000016.1"/>
</dbReference>
<dbReference type="FunFam" id="3.30.2130.10:FF:000001">
    <property type="entry name" value="Bifunctional aspartokinase/homoserine dehydrogenase"/>
    <property type="match status" value="1"/>
</dbReference>
<dbReference type="Gene3D" id="3.40.1160.10">
    <property type="entry name" value="Acetylglutamate kinase-like"/>
    <property type="match status" value="1"/>
</dbReference>
<evidence type="ECO:0000313" key="17">
    <source>
        <dbReference type="EMBL" id="EFM08491.1"/>
    </source>
</evidence>
<dbReference type="CDD" id="cd04911">
    <property type="entry name" value="ACT_AKiii-YclM-BS_1"/>
    <property type="match status" value="1"/>
</dbReference>
<dbReference type="Proteomes" id="UP000005387">
    <property type="component" value="Unassembled WGS sequence"/>
</dbReference>
<dbReference type="PIRSF" id="PIRSF000726">
    <property type="entry name" value="Asp_kin"/>
    <property type="match status" value="1"/>
</dbReference>
<evidence type="ECO:0000256" key="6">
    <source>
        <dbReference type="ARBA" id="ARBA00022679"/>
    </source>
</evidence>
<dbReference type="InterPro" id="IPR042199">
    <property type="entry name" value="AsparK_Bifunc_asparK/hSer_DH"/>
</dbReference>
<evidence type="ECO:0000256" key="2">
    <source>
        <dbReference type="ARBA" id="ARBA00004766"/>
    </source>
</evidence>
<dbReference type="UniPathway" id="UPA00034">
    <property type="reaction ID" value="UER00015"/>
</dbReference>
<dbReference type="OrthoDB" id="9799110at2"/>
<dbReference type="GO" id="GO:0004072">
    <property type="term" value="F:aspartate kinase activity"/>
    <property type="evidence" value="ECO:0007669"/>
    <property type="project" value="UniProtKB-EC"/>
</dbReference>
<dbReference type="GO" id="GO:0019877">
    <property type="term" value="P:diaminopimelate biosynthetic process"/>
    <property type="evidence" value="ECO:0007669"/>
    <property type="project" value="UniProtKB-KW"/>
</dbReference>
<evidence type="ECO:0000256" key="5">
    <source>
        <dbReference type="ARBA" id="ARBA00010122"/>
    </source>
</evidence>
<comment type="pathway">
    <text evidence="2 15">Amino-acid biosynthesis; L-lysine biosynthesis via DAP pathway; (S)-tetrahydrodipicolinate from L-aspartate: step 1/4.</text>
</comment>
<evidence type="ECO:0000256" key="14">
    <source>
        <dbReference type="RuleBase" id="RU003448"/>
    </source>
</evidence>
<dbReference type="GO" id="GO:0005829">
    <property type="term" value="C:cytosol"/>
    <property type="evidence" value="ECO:0007669"/>
    <property type="project" value="TreeGrafter"/>
</dbReference>
<dbReference type="InterPro" id="IPR045865">
    <property type="entry name" value="ACT-like_dom_sf"/>
</dbReference>
<dbReference type="GO" id="GO:0009089">
    <property type="term" value="P:lysine biosynthetic process via diaminopimelate"/>
    <property type="evidence" value="ECO:0007669"/>
    <property type="project" value="UniProtKB-UniPathway"/>
</dbReference>
<feature type="binding site" evidence="13">
    <location>
        <position position="49"/>
    </location>
    <ligand>
        <name>substrate</name>
    </ligand>
</feature>
<evidence type="ECO:0000259" key="16">
    <source>
        <dbReference type="PROSITE" id="PS51671"/>
    </source>
</evidence>
<evidence type="ECO:0000256" key="13">
    <source>
        <dbReference type="PIRSR" id="PIRSR000726-1"/>
    </source>
</evidence>
<evidence type="ECO:0000256" key="10">
    <source>
        <dbReference type="ARBA" id="ARBA00022915"/>
    </source>
</evidence>
<sequence>MKVVKFGGTSLADAQQLHKAASIIASDADRRIVVVSAPGKRHRADAKMTDLLIAGWKQVAEGKSPEREREAVIQRFAEIGSSLKLAASDIEEAVTPLRSLPQAVDSLEEPFLLDLWKAAGEDTCARMMACYLRSIGIDAEYVNPGAAGLLVEGDSGNAVVLPESMVSLRSLRDRKRVVVFPGFFGYTPEGRLVTFSRGGSDVTGSILAAAVGAELYENFTDVDSVFAVNPALIPNPKQIAELTYREMRELSYAGFTVLHEEALLPAFRANVPVCIKNTNNPAAPGTRIVSRRAVELSPVVGIANDDGFCSINLTKYLMNREIGFGRKLLQLLEEENVPYEHTPTGIDNFSIIIRESLAGDEVLNRIVYRIREELQVDDVEIVRELALVMIVGEGMLDSVGVVARAANALAKAGVNIAMINQGGSEVSLMFGVRSEDAARAVASLYHEFFYDEVLHWSLLRHKAAL</sequence>
<name>E0IG89_9BACL</name>
<dbReference type="GO" id="GO:0009088">
    <property type="term" value="P:threonine biosynthetic process"/>
    <property type="evidence" value="ECO:0007669"/>
    <property type="project" value="UniProtKB-UniPathway"/>
</dbReference>
<dbReference type="NCBIfam" id="NF006540">
    <property type="entry name" value="PRK09034.1"/>
    <property type="match status" value="1"/>
</dbReference>
<evidence type="ECO:0000256" key="9">
    <source>
        <dbReference type="ARBA" id="ARBA00022840"/>
    </source>
</evidence>
<accession>E0IG89</accession>
<dbReference type="InterPro" id="IPR002912">
    <property type="entry name" value="ACT_dom"/>
</dbReference>
<dbReference type="FunFam" id="3.40.1160.10:FF:000027">
    <property type="entry name" value="Aspartokinase"/>
    <property type="match status" value="1"/>
</dbReference>
<feature type="binding site" evidence="13">
    <location>
        <begin position="5"/>
        <end position="8"/>
    </location>
    <ligand>
        <name>ATP</name>
        <dbReference type="ChEBI" id="CHEBI:30616"/>
    </ligand>
</feature>
<dbReference type="EMBL" id="AEDD01000016">
    <property type="protein sequence ID" value="EFM08491.1"/>
    <property type="molecule type" value="Genomic_DNA"/>
</dbReference>
<feature type="binding site" evidence="13">
    <location>
        <begin position="220"/>
        <end position="221"/>
    </location>
    <ligand>
        <name>ATP</name>
        <dbReference type="ChEBI" id="CHEBI:30616"/>
    </ligand>
</feature>
<dbReference type="UniPathway" id="UPA00050">
    <property type="reaction ID" value="UER00461"/>
</dbReference>
<feature type="binding site" evidence="13">
    <location>
        <position position="121"/>
    </location>
    <ligand>
        <name>substrate</name>
    </ligand>
</feature>
<comment type="pathway">
    <text evidence="3 15">Amino-acid biosynthesis; L-methionine biosynthesis via de novo pathway; L-homoserine from L-aspartate: step 1/3.</text>
</comment>
<proteinExistence type="inferred from homology"/>
<dbReference type="Pfam" id="PF22468">
    <property type="entry name" value="ACT_9"/>
    <property type="match status" value="1"/>
</dbReference>
<dbReference type="InterPro" id="IPR036393">
    <property type="entry name" value="AceGlu_kinase-like_sf"/>
</dbReference>
<dbReference type="InterPro" id="IPR001341">
    <property type="entry name" value="Asp_kinase"/>
</dbReference>
<comment type="pathway">
    <text evidence="4 15">Amino-acid biosynthesis; L-threonine biosynthesis; L-threonine from L-aspartate: step 1/5.</text>
</comment>
<dbReference type="PROSITE" id="PS00324">
    <property type="entry name" value="ASPARTOKINASE"/>
    <property type="match status" value="1"/>
</dbReference>
<dbReference type="STRING" id="717606.PaecuDRAFT_4680"/>
<evidence type="ECO:0000256" key="11">
    <source>
        <dbReference type="ARBA" id="ARBA00023154"/>
    </source>
</evidence>
<comment type="function">
    <text evidence="1">Catalyzes the phosphorylation of the beta-carboxyl group of aspartic acid with ATP to yield 4-phospho-L-aspartate, which is involved in the branched biosynthetic pathway leading to the biosynthesis of amino acids threonine, isoleucine and methionine.</text>
</comment>
<dbReference type="AlphaFoldDB" id="E0IG89"/>
<comment type="similarity">
    <text evidence="5 14">Belongs to the aspartokinase family.</text>
</comment>
<keyword evidence="18" id="KW-1185">Reference proteome</keyword>
<protein>
    <recommendedName>
        <fullName evidence="14">Aspartokinase</fullName>
        <ecNumber evidence="14">2.7.2.4</ecNumber>
    </recommendedName>
</protein>
<evidence type="ECO:0000256" key="1">
    <source>
        <dbReference type="ARBA" id="ARBA00003121"/>
    </source>
</evidence>
<dbReference type="InterPro" id="IPR054352">
    <property type="entry name" value="ACT_Aspartokinase"/>
</dbReference>
<dbReference type="PROSITE" id="PS51671">
    <property type="entry name" value="ACT"/>
    <property type="match status" value="1"/>
</dbReference>
<evidence type="ECO:0000256" key="15">
    <source>
        <dbReference type="RuleBase" id="RU004249"/>
    </source>
</evidence>
<reference evidence="17 18" key="1">
    <citation type="submission" date="2010-07" db="EMBL/GenBank/DDBJ databases">
        <title>The draft genome of Paenibacillus curdlanolyticus YK9.</title>
        <authorList>
            <consortium name="US DOE Joint Genome Institute (JGI-PGF)"/>
            <person name="Lucas S."/>
            <person name="Copeland A."/>
            <person name="Lapidus A."/>
            <person name="Cheng J.-F."/>
            <person name="Bruce D."/>
            <person name="Goodwin L."/>
            <person name="Pitluck S."/>
            <person name="Land M.L."/>
            <person name="Hauser L."/>
            <person name="Chang Y.-J."/>
            <person name="Jeffries C."/>
            <person name="Anderson I.J."/>
            <person name="Johnson E."/>
            <person name="Loganathan U."/>
            <person name="Mulhopadhyay B."/>
            <person name="Kyrpides N."/>
            <person name="Woyke T.J."/>
        </authorList>
    </citation>
    <scope>NUCLEOTIDE SEQUENCE [LARGE SCALE GENOMIC DNA]</scope>
    <source>
        <strain evidence="17 18">YK9</strain>
    </source>
</reference>
<keyword evidence="6 14" id="KW-0808">Transferase</keyword>
<dbReference type="PANTHER" id="PTHR21499">
    <property type="entry name" value="ASPARTATE KINASE"/>
    <property type="match status" value="1"/>
</dbReference>
<keyword evidence="11" id="KW-0457">Lysine biosynthesis</keyword>
<dbReference type="GO" id="GO:0009090">
    <property type="term" value="P:homoserine biosynthetic process"/>
    <property type="evidence" value="ECO:0007669"/>
    <property type="project" value="TreeGrafter"/>
</dbReference>
<evidence type="ECO:0000256" key="3">
    <source>
        <dbReference type="ARBA" id="ARBA00004986"/>
    </source>
</evidence>
<dbReference type="eggNOG" id="COG0527">
    <property type="taxonomic scope" value="Bacteria"/>
</dbReference>
<keyword evidence="7 13" id="KW-0547">Nucleotide-binding</keyword>
<dbReference type="PANTHER" id="PTHR21499:SF67">
    <property type="entry name" value="ASPARTOKINASE 3"/>
    <property type="match status" value="1"/>
</dbReference>
<evidence type="ECO:0000256" key="4">
    <source>
        <dbReference type="ARBA" id="ARBA00005139"/>
    </source>
</evidence>
<evidence type="ECO:0000256" key="12">
    <source>
        <dbReference type="ARBA" id="ARBA00047872"/>
    </source>
</evidence>
<dbReference type="Pfam" id="PF00696">
    <property type="entry name" value="AA_kinase"/>
    <property type="match status" value="1"/>
</dbReference>
<keyword evidence="10" id="KW-0220">Diaminopimelate biosynthesis</keyword>
<gene>
    <name evidence="17" type="ORF">PaecuDRAFT_4680</name>
</gene>
<dbReference type="InterPro" id="IPR001048">
    <property type="entry name" value="Asp/Glu/Uridylate_kinase"/>
</dbReference>
<dbReference type="Gene3D" id="3.30.2130.10">
    <property type="entry name" value="VC0802-like"/>
    <property type="match status" value="1"/>
</dbReference>
<keyword evidence="9 13" id="KW-0067">ATP-binding</keyword>
<dbReference type="SUPFAM" id="SSF55021">
    <property type="entry name" value="ACT-like"/>
    <property type="match status" value="2"/>
</dbReference>
<organism evidence="17 18">
    <name type="scientific">Paenibacillus curdlanolyticus YK9</name>
    <dbReference type="NCBI Taxonomy" id="717606"/>
    <lineage>
        <taxon>Bacteria</taxon>
        <taxon>Bacillati</taxon>
        <taxon>Bacillota</taxon>
        <taxon>Bacilli</taxon>
        <taxon>Bacillales</taxon>
        <taxon>Paenibacillaceae</taxon>
        <taxon>Paenibacillus</taxon>
    </lineage>
</organism>
<dbReference type="EC" id="2.7.2.4" evidence="14"/>
<dbReference type="UniPathway" id="UPA00051">
    <property type="reaction ID" value="UER00462"/>
</dbReference>
<dbReference type="Gene3D" id="1.20.120.1320">
    <property type="entry name" value="Aspartokinase, catalytic domain"/>
    <property type="match status" value="1"/>
</dbReference>
<comment type="catalytic activity">
    <reaction evidence="12 14">
        <text>L-aspartate + ATP = 4-phospho-L-aspartate + ADP</text>
        <dbReference type="Rhea" id="RHEA:23776"/>
        <dbReference type="ChEBI" id="CHEBI:29991"/>
        <dbReference type="ChEBI" id="CHEBI:30616"/>
        <dbReference type="ChEBI" id="CHEBI:57535"/>
        <dbReference type="ChEBI" id="CHEBI:456216"/>
        <dbReference type="EC" id="2.7.2.4"/>
    </reaction>
</comment>
<feature type="domain" description="ACT" evidence="16">
    <location>
        <begin position="390"/>
        <end position="465"/>
    </location>
</feature>
<keyword evidence="15" id="KW-0028">Amino-acid biosynthesis</keyword>
<evidence type="ECO:0000313" key="18">
    <source>
        <dbReference type="Proteomes" id="UP000005387"/>
    </source>
</evidence>
<evidence type="ECO:0000256" key="7">
    <source>
        <dbReference type="ARBA" id="ARBA00022741"/>
    </source>
</evidence>
<dbReference type="NCBIfam" id="TIGR00657">
    <property type="entry name" value="asp_kinases"/>
    <property type="match status" value="1"/>
</dbReference>
<dbReference type="InterPro" id="IPR005260">
    <property type="entry name" value="Asp_kin_monofn"/>
</dbReference>
<evidence type="ECO:0000256" key="8">
    <source>
        <dbReference type="ARBA" id="ARBA00022777"/>
    </source>
</evidence>
<dbReference type="SUPFAM" id="SSF53633">
    <property type="entry name" value="Carbamate kinase-like"/>
    <property type="match status" value="1"/>
</dbReference>
<dbReference type="GO" id="GO:0005524">
    <property type="term" value="F:ATP binding"/>
    <property type="evidence" value="ECO:0007669"/>
    <property type="project" value="UniProtKB-KW"/>
</dbReference>
<dbReference type="InterPro" id="IPR018042">
    <property type="entry name" value="Aspartate_kinase_CS"/>
</dbReference>
<keyword evidence="8 14" id="KW-0418">Kinase</keyword>